<dbReference type="SUPFAM" id="SSF48452">
    <property type="entry name" value="TPR-like"/>
    <property type="match status" value="1"/>
</dbReference>
<keyword evidence="10" id="KW-1185">Reference proteome</keyword>
<dbReference type="OrthoDB" id="5694214at2"/>
<keyword evidence="4" id="KW-0472">Membrane</keyword>
<evidence type="ECO:0000256" key="4">
    <source>
        <dbReference type="ARBA" id="ARBA00023136"/>
    </source>
</evidence>
<evidence type="ECO:0000256" key="2">
    <source>
        <dbReference type="ARBA" id="ARBA00006275"/>
    </source>
</evidence>
<keyword evidence="5" id="KW-0998">Cell outer membrane</keyword>
<name>A0A4R6SYA8_9SPHI</name>
<evidence type="ECO:0000256" key="5">
    <source>
        <dbReference type="ARBA" id="ARBA00023237"/>
    </source>
</evidence>
<reference evidence="9 10" key="1">
    <citation type="submission" date="2019-03" db="EMBL/GenBank/DDBJ databases">
        <title>Genomic Encyclopedia of Archaeal and Bacterial Type Strains, Phase II (KMG-II): from individual species to whole genera.</title>
        <authorList>
            <person name="Goeker M."/>
        </authorList>
    </citation>
    <scope>NUCLEOTIDE SEQUENCE [LARGE SCALE GENOMIC DNA]</scope>
    <source>
        <strain evidence="9 10">DSM 19035</strain>
    </source>
</reference>
<keyword evidence="3 6" id="KW-0732">Signal</keyword>
<dbReference type="AlphaFoldDB" id="A0A4R6SYA8"/>
<evidence type="ECO:0000259" key="8">
    <source>
        <dbReference type="Pfam" id="PF14322"/>
    </source>
</evidence>
<evidence type="ECO:0000313" key="10">
    <source>
        <dbReference type="Proteomes" id="UP000295620"/>
    </source>
</evidence>
<dbReference type="InterPro" id="IPR033985">
    <property type="entry name" value="SusD-like_N"/>
</dbReference>
<dbReference type="Pfam" id="PF07980">
    <property type="entry name" value="SusD_RagB"/>
    <property type="match status" value="1"/>
</dbReference>
<gene>
    <name evidence="9" type="ORF">ATK78_0667</name>
</gene>
<comment type="caution">
    <text evidence="9">The sequence shown here is derived from an EMBL/GenBank/DDBJ whole genome shotgun (WGS) entry which is preliminary data.</text>
</comment>
<proteinExistence type="inferred from homology"/>
<dbReference type="PROSITE" id="PS51257">
    <property type="entry name" value="PROKAR_LIPOPROTEIN"/>
    <property type="match status" value="1"/>
</dbReference>
<dbReference type="Pfam" id="PF14322">
    <property type="entry name" value="SusD-like_3"/>
    <property type="match status" value="1"/>
</dbReference>
<comment type="subcellular location">
    <subcellularLocation>
        <location evidence="1">Cell outer membrane</location>
    </subcellularLocation>
</comment>
<feature type="domain" description="SusD-like N-terminal" evidence="8">
    <location>
        <begin position="90"/>
        <end position="231"/>
    </location>
</feature>
<evidence type="ECO:0000256" key="6">
    <source>
        <dbReference type="SAM" id="SignalP"/>
    </source>
</evidence>
<dbReference type="InterPro" id="IPR012944">
    <property type="entry name" value="SusD_RagB_dom"/>
</dbReference>
<dbReference type="InterPro" id="IPR011990">
    <property type="entry name" value="TPR-like_helical_dom_sf"/>
</dbReference>
<organism evidence="9 10">
    <name type="scientific">Pedobacter metabolipauper</name>
    <dbReference type="NCBI Taxonomy" id="425513"/>
    <lineage>
        <taxon>Bacteria</taxon>
        <taxon>Pseudomonadati</taxon>
        <taxon>Bacteroidota</taxon>
        <taxon>Sphingobacteriia</taxon>
        <taxon>Sphingobacteriales</taxon>
        <taxon>Sphingobacteriaceae</taxon>
        <taxon>Pedobacter</taxon>
    </lineage>
</organism>
<evidence type="ECO:0000259" key="7">
    <source>
        <dbReference type="Pfam" id="PF07980"/>
    </source>
</evidence>
<evidence type="ECO:0000256" key="3">
    <source>
        <dbReference type="ARBA" id="ARBA00022729"/>
    </source>
</evidence>
<feature type="domain" description="RagB/SusD" evidence="7">
    <location>
        <begin position="307"/>
        <end position="526"/>
    </location>
</feature>
<feature type="signal peptide" evidence="6">
    <location>
        <begin position="1"/>
        <end position="20"/>
    </location>
</feature>
<evidence type="ECO:0000313" key="9">
    <source>
        <dbReference type="EMBL" id="TDQ11544.1"/>
    </source>
</evidence>
<dbReference type="GO" id="GO:0009279">
    <property type="term" value="C:cell outer membrane"/>
    <property type="evidence" value="ECO:0007669"/>
    <property type="project" value="UniProtKB-SubCell"/>
</dbReference>
<accession>A0A4R6SYA8</accession>
<protein>
    <submittedName>
        <fullName evidence="9">SusD-like starch-binding protein associating with outer membrane</fullName>
    </submittedName>
</protein>
<dbReference type="RefSeq" id="WP_133574610.1">
    <property type="nucleotide sequence ID" value="NZ_SNYC01000003.1"/>
</dbReference>
<dbReference type="Gene3D" id="1.25.40.390">
    <property type="match status" value="1"/>
</dbReference>
<feature type="chain" id="PRO_5020466125" evidence="6">
    <location>
        <begin position="21"/>
        <end position="526"/>
    </location>
</feature>
<dbReference type="Proteomes" id="UP000295620">
    <property type="component" value="Unassembled WGS sequence"/>
</dbReference>
<sequence length="526" mass="58268">MKTSTIVLMLVILLSTSCKKFLEEVPKDEISSNQYFKTPDHAVNAVNGLYRTGAPQLYDGTGSLYSGSWMMFTPYITGYIDNEYKGQEIHAQYAQNITFNGDNLSSYLQSIWSSLYAGIARSNTAIKYTPITVGITDAQSRRLQGEAKFFRALGYFNLVRMFGGVPLITEPYESQENLSVAKSTAEQVYNQIVADLEYAVNEAGLADVSMANNGSRITKGAAATLLADVYLTMSGFPLQKNNYAKAASAARLVTTGGKYQLTTHGLNPDNTVSLTNTAYNKLRVADRSATEYIYYYEFAVGIATSSYSNWAFPASATSETKFSVSVNTYGPTTKFLQGYDAANDLRIQEKQYFHSSLTRSNSTVLNFPAAPYMWVDNEAAFSTASSGKDFPVYTYSDALLIAAESIALSEGVTAEAVNYLAEVRGRAYWKTDPAVIKAQLMLLSADNFVKEVWKERYRELIFEGTLWFDILRTRQFPVPLNGNITYEPVVGHANGTGAIINSRNLLLPISRDELQRNKSLVQNPDY</sequence>
<evidence type="ECO:0000256" key="1">
    <source>
        <dbReference type="ARBA" id="ARBA00004442"/>
    </source>
</evidence>
<dbReference type="CDD" id="cd08977">
    <property type="entry name" value="SusD"/>
    <property type="match status" value="1"/>
</dbReference>
<comment type="similarity">
    <text evidence="2">Belongs to the SusD family.</text>
</comment>
<dbReference type="EMBL" id="SNYC01000003">
    <property type="protein sequence ID" value="TDQ11544.1"/>
    <property type="molecule type" value="Genomic_DNA"/>
</dbReference>